<keyword evidence="9" id="KW-1185">Reference proteome</keyword>
<proteinExistence type="predicted"/>
<keyword evidence="3" id="KW-0805">Transcription regulation</keyword>
<evidence type="ECO:0000256" key="4">
    <source>
        <dbReference type="ARBA" id="ARBA00023125"/>
    </source>
</evidence>
<evidence type="ECO:0000256" key="5">
    <source>
        <dbReference type="ARBA" id="ARBA00023163"/>
    </source>
</evidence>
<dbReference type="InterPro" id="IPR027417">
    <property type="entry name" value="P-loop_NTPase"/>
</dbReference>
<keyword evidence="5" id="KW-0804">Transcription</keyword>
<dbReference type="SUPFAM" id="SSF52540">
    <property type="entry name" value="P-loop containing nucleoside triphosphate hydrolases"/>
    <property type="match status" value="1"/>
</dbReference>
<dbReference type="PROSITE" id="PS00676">
    <property type="entry name" value="SIGMA54_INTERACT_2"/>
    <property type="match status" value="1"/>
</dbReference>
<reference evidence="8" key="1">
    <citation type="journal article" date="2021" name="Microb. Physiol.">
        <title>Proteogenomic Insights into the Physiology of Marine, Sulfate-Reducing, Filamentous Desulfonema limicola and Desulfonema magnum.</title>
        <authorList>
            <person name="Schnaars V."/>
            <person name="Wohlbrand L."/>
            <person name="Scheve S."/>
            <person name="Hinrichs C."/>
            <person name="Reinhardt R."/>
            <person name="Rabus R."/>
        </authorList>
    </citation>
    <scope>NUCLEOTIDE SEQUENCE</scope>
    <source>
        <strain evidence="8">5ac10</strain>
    </source>
</reference>
<dbReference type="Pfam" id="PF00158">
    <property type="entry name" value="Sigma54_activat"/>
    <property type="match status" value="1"/>
</dbReference>
<evidence type="ECO:0000256" key="3">
    <source>
        <dbReference type="ARBA" id="ARBA00023015"/>
    </source>
</evidence>
<dbReference type="Gene3D" id="1.10.10.60">
    <property type="entry name" value="Homeodomain-like"/>
    <property type="match status" value="1"/>
</dbReference>
<dbReference type="GO" id="GO:0005524">
    <property type="term" value="F:ATP binding"/>
    <property type="evidence" value="ECO:0007669"/>
    <property type="project" value="UniProtKB-KW"/>
</dbReference>
<dbReference type="FunFam" id="3.40.50.300:FF:000006">
    <property type="entry name" value="DNA-binding transcriptional regulator NtrC"/>
    <property type="match status" value="1"/>
</dbReference>
<evidence type="ECO:0000313" key="9">
    <source>
        <dbReference type="Proteomes" id="UP000663720"/>
    </source>
</evidence>
<feature type="domain" description="PAS" evidence="7">
    <location>
        <begin position="9"/>
        <end position="55"/>
    </location>
</feature>
<name>A0A975BDS7_9BACT</name>
<dbReference type="AlphaFoldDB" id="A0A975BDS7"/>
<dbReference type="InterPro" id="IPR009057">
    <property type="entry name" value="Homeodomain-like_sf"/>
</dbReference>
<dbReference type="InterPro" id="IPR025662">
    <property type="entry name" value="Sigma_54_int_dom_ATP-bd_1"/>
</dbReference>
<dbReference type="InterPro" id="IPR000014">
    <property type="entry name" value="PAS"/>
</dbReference>
<accession>A0A975BDS7</accession>
<dbReference type="CDD" id="cd00009">
    <property type="entry name" value="AAA"/>
    <property type="match status" value="1"/>
</dbReference>
<dbReference type="Gene3D" id="1.10.8.60">
    <property type="match status" value="1"/>
</dbReference>
<dbReference type="PROSITE" id="PS00688">
    <property type="entry name" value="SIGMA54_INTERACT_3"/>
    <property type="match status" value="1"/>
</dbReference>
<dbReference type="SUPFAM" id="SSF55785">
    <property type="entry name" value="PYP-like sensor domain (PAS domain)"/>
    <property type="match status" value="1"/>
</dbReference>
<dbReference type="PANTHER" id="PTHR32071">
    <property type="entry name" value="TRANSCRIPTIONAL REGULATORY PROTEIN"/>
    <property type="match status" value="1"/>
</dbReference>
<dbReference type="KEGG" id="dli:dnl_59060"/>
<dbReference type="GO" id="GO:0006355">
    <property type="term" value="P:regulation of DNA-templated transcription"/>
    <property type="evidence" value="ECO:0007669"/>
    <property type="project" value="InterPro"/>
</dbReference>
<evidence type="ECO:0000256" key="2">
    <source>
        <dbReference type="ARBA" id="ARBA00022840"/>
    </source>
</evidence>
<dbReference type="Pfam" id="PF13426">
    <property type="entry name" value="PAS_9"/>
    <property type="match status" value="1"/>
</dbReference>
<dbReference type="NCBIfam" id="TIGR00229">
    <property type="entry name" value="sensory_box"/>
    <property type="match status" value="1"/>
</dbReference>
<sequence>MKHESEKKNMEYLQAIFDQSADGLMICDAKGRILKLNKAAEILNGVKASEILGKNVKTLVKQGQIDRSATQEVLETKRQVSVIQTTPRSDYTLLVTGTPVFDDKNNIVFVVVNERDISLIESMRKMLAIVRQESEKIKDELTELTLLELKENNIVAQSDSMKHTLKLALKLSAINASNILIQGESGTGKGLLAKFIHKYSNRNPFIQINCAALPENLLEAELFGYEKGAFTGASEKGKPGLFELASGGTLFLDEIGEMSLPVQAKLLKCLDDHEIMPVGGIVSKKIECSVIAATNQDLENQTLNKKFRLDLLHRLNTFTLLIPPLRNRPEDILELVRIYLKKYNKKYKRRSVIGYKAFDMLQKYEFPGNVRELINIIKQAVVMCDKRSLDDYLMNALNKTGLPADKARPLKTSTRLADQIQAVENEILNQAAIKCRTTREAAEFLGISQPSVVRKFKEHGIRIQKGKEYK</sequence>
<feature type="domain" description="Sigma-54 factor interaction" evidence="6">
    <location>
        <begin position="154"/>
        <end position="382"/>
    </location>
</feature>
<dbReference type="SUPFAM" id="SSF46689">
    <property type="entry name" value="Homeodomain-like"/>
    <property type="match status" value="1"/>
</dbReference>
<dbReference type="SMART" id="SM00382">
    <property type="entry name" value="AAA"/>
    <property type="match status" value="1"/>
</dbReference>
<evidence type="ECO:0000256" key="1">
    <source>
        <dbReference type="ARBA" id="ARBA00022741"/>
    </source>
</evidence>
<dbReference type="InterPro" id="IPR025944">
    <property type="entry name" value="Sigma_54_int_dom_CS"/>
</dbReference>
<gene>
    <name evidence="8" type="ORF">dnl_59060</name>
</gene>
<keyword evidence="4" id="KW-0238">DNA-binding</keyword>
<dbReference type="Proteomes" id="UP000663720">
    <property type="component" value="Chromosome"/>
</dbReference>
<dbReference type="InterPro" id="IPR002078">
    <property type="entry name" value="Sigma_54_int"/>
</dbReference>
<evidence type="ECO:0000259" key="7">
    <source>
        <dbReference type="PROSITE" id="PS50112"/>
    </source>
</evidence>
<dbReference type="InterPro" id="IPR035965">
    <property type="entry name" value="PAS-like_dom_sf"/>
</dbReference>
<keyword evidence="2" id="KW-0067">ATP-binding</keyword>
<dbReference type="Gene3D" id="3.30.450.20">
    <property type="entry name" value="PAS domain"/>
    <property type="match status" value="1"/>
</dbReference>
<dbReference type="EMBL" id="CP061799">
    <property type="protein sequence ID" value="QTA83496.1"/>
    <property type="molecule type" value="Genomic_DNA"/>
</dbReference>
<dbReference type="InterPro" id="IPR025943">
    <property type="entry name" value="Sigma_54_int_dom_ATP-bd_2"/>
</dbReference>
<dbReference type="CDD" id="cd00130">
    <property type="entry name" value="PAS"/>
    <property type="match status" value="1"/>
</dbReference>
<dbReference type="Pfam" id="PF25601">
    <property type="entry name" value="AAA_lid_14"/>
    <property type="match status" value="1"/>
</dbReference>
<dbReference type="PROSITE" id="PS00675">
    <property type="entry name" value="SIGMA54_INTERACT_1"/>
    <property type="match status" value="1"/>
</dbReference>
<dbReference type="Gene3D" id="3.40.50.300">
    <property type="entry name" value="P-loop containing nucleotide triphosphate hydrolases"/>
    <property type="match status" value="1"/>
</dbReference>
<dbReference type="InterPro" id="IPR058031">
    <property type="entry name" value="AAA_lid_NorR"/>
</dbReference>
<keyword evidence="1" id="KW-0547">Nucleotide-binding</keyword>
<dbReference type="PROSITE" id="PS50045">
    <property type="entry name" value="SIGMA54_INTERACT_4"/>
    <property type="match status" value="1"/>
</dbReference>
<organism evidence="8 9">
    <name type="scientific">Desulfonema limicola</name>
    <dbReference type="NCBI Taxonomy" id="45656"/>
    <lineage>
        <taxon>Bacteria</taxon>
        <taxon>Pseudomonadati</taxon>
        <taxon>Thermodesulfobacteriota</taxon>
        <taxon>Desulfobacteria</taxon>
        <taxon>Desulfobacterales</taxon>
        <taxon>Desulfococcaceae</taxon>
        <taxon>Desulfonema</taxon>
    </lineage>
</organism>
<dbReference type="PROSITE" id="PS50112">
    <property type="entry name" value="PAS"/>
    <property type="match status" value="1"/>
</dbReference>
<evidence type="ECO:0000259" key="6">
    <source>
        <dbReference type="PROSITE" id="PS50045"/>
    </source>
</evidence>
<dbReference type="InterPro" id="IPR003593">
    <property type="entry name" value="AAA+_ATPase"/>
</dbReference>
<dbReference type="SMART" id="SM00091">
    <property type="entry name" value="PAS"/>
    <property type="match status" value="1"/>
</dbReference>
<protein>
    <submittedName>
        <fullName evidence="8">PAS modulated sigma54-dependent transcriptional regulator, Fis family</fullName>
    </submittedName>
</protein>
<dbReference type="PANTHER" id="PTHR32071:SF57">
    <property type="entry name" value="C4-DICARBOXYLATE TRANSPORT TRANSCRIPTIONAL REGULATORY PROTEIN DCTD"/>
    <property type="match status" value="1"/>
</dbReference>
<dbReference type="RefSeq" id="WP_207689337.1">
    <property type="nucleotide sequence ID" value="NZ_CP061799.1"/>
</dbReference>
<evidence type="ECO:0000313" key="8">
    <source>
        <dbReference type="EMBL" id="QTA83496.1"/>
    </source>
</evidence>
<dbReference type="GO" id="GO:0003677">
    <property type="term" value="F:DNA binding"/>
    <property type="evidence" value="ECO:0007669"/>
    <property type="project" value="UniProtKB-KW"/>
</dbReference>